<keyword evidence="3" id="KW-1185">Reference proteome</keyword>
<keyword evidence="2" id="KW-0067">ATP-binding</keyword>
<accession>A0ABX8C087</accession>
<gene>
    <name evidence="2" type="ORF">KGD84_14825</name>
</gene>
<dbReference type="EMBL" id="CP074133">
    <property type="protein sequence ID" value="QUX25973.1"/>
    <property type="molecule type" value="Genomic_DNA"/>
</dbReference>
<dbReference type="Gene3D" id="3.40.50.300">
    <property type="entry name" value="P-loop containing nucleotide triphosphate hydrolases"/>
    <property type="match status" value="2"/>
</dbReference>
<feature type="region of interest" description="Disordered" evidence="1">
    <location>
        <begin position="71"/>
        <end position="91"/>
    </location>
</feature>
<reference evidence="2 3" key="1">
    <citation type="submission" date="2021-05" db="EMBL/GenBank/DDBJ databases">
        <title>Direct Submission.</title>
        <authorList>
            <person name="Li K."/>
            <person name="Gao J."/>
        </authorList>
    </citation>
    <scope>NUCLEOTIDE SEQUENCE [LARGE SCALE GENOMIC DNA]</scope>
    <source>
        <strain evidence="2 3">Mg02</strain>
    </source>
</reference>
<organism evidence="2 3">
    <name type="scientific">Nocardiopsis changdeensis</name>
    <dbReference type="NCBI Taxonomy" id="2831969"/>
    <lineage>
        <taxon>Bacteria</taxon>
        <taxon>Bacillati</taxon>
        <taxon>Actinomycetota</taxon>
        <taxon>Actinomycetes</taxon>
        <taxon>Streptosporangiales</taxon>
        <taxon>Nocardiopsidaceae</taxon>
        <taxon>Nocardiopsis</taxon>
    </lineage>
</organism>
<dbReference type="PANTHER" id="PTHR43394:SF1">
    <property type="entry name" value="ATP-BINDING CASSETTE SUB-FAMILY B MEMBER 10, MITOCHONDRIAL"/>
    <property type="match status" value="1"/>
</dbReference>
<sequence length="229" mass="25434">MRLTDRDRLHRSPATTAPRARPLVEFHDVSHTPLLSHLDLTVHPGEHVALIGLPTDHTTTLTDLLTGHTTPTHGRITTHTTPHIHTSTPHTTLAHTITGHPDPDPHDPHLHTALAHAHLPTTPTTPLSDLPTDLTHRLHTARTHYADLTHHHLLVLTHPAPGEHLTPTPTTGLLQLTDRPTHTRTADRILLLHRGRVTETGTHHQLLVRGGAYARLYALRGTHRNRPYT</sequence>
<dbReference type="GO" id="GO:0005524">
    <property type="term" value="F:ATP binding"/>
    <property type="evidence" value="ECO:0007669"/>
    <property type="project" value="UniProtKB-KW"/>
</dbReference>
<feature type="region of interest" description="Disordered" evidence="1">
    <location>
        <begin position="1"/>
        <end position="21"/>
    </location>
</feature>
<dbReference type="SUPFAM" id="SSF52540">
    <property type="entry name" value="P-loop containing nucleoside triphosphate hydrolases"/>
    <property type="match status" value="1"/>
</dbReference>
<evidence type="ECO:0000313" key="3">
    <source>
        <dbReference type="Proteomes" id="UP000676079"/>
    </source>
</evidence>
<dbReference type="InterPro" id="IPR039421">
    <property type="entry name" value="Type_1_exporter"/>
</dbReference>
<keyword evidence="2" id="KW-0547">Nucleotide-binding</keyword>
<dbReference type="PANTHER" id="PTHR43394">
    <property type="entry name" value="ATP-DEPENDENT PERMEASE MDL1, MITOCHONDRIAL"/>
    <property type="match status" value="1"/>
</dbReference>
<evidence type="ECO:0000313" key="2">
    <source>
        <dbReference type="EMBL" id="QUX25973.1"/>
    </source>
</evidence>
<name>A0ABX8C087_9ACTN</name>
<proteinExistence type="predicted"/>
<dbReference type="Proteomes" id="UP000676079">
    <property type="component" value="Chromosome"/>
</dbReference>
<dbReference type="InterPro" id="IPR027417">
    <property type="entry name" value="P-loop_NTPase"/>
</dbReference>
<feature type="compositionally biased region" description="Basic and acidic residues" evidence="1">
    <location>
        <begin position="1"/>
        <end position="10"/>
    </location>
</feature>
<evidence type="ECO:0000256" key="1">
    <source>
        <dbReference type="SAM" id="MobiDB-lite"/>
    </source>
</evidence>
<protein>
    <submittedName>
        <fullName evidence="2">ABC transporter ATP-binding protein</fullName>
    </submittedName>
</protein>